<keyword evidence="1" id="KW-1185">Reference proteome</keyword>
<dbReference type="GeneID" id="54356957"/>
<evidence type="ECO:0000313" key="2">
    <source>
        <dbReference type="RefSeq" id="XP_033461904.1"/>
    </source>
</evidence>
<organism evidence="2">
    <name type="scientific">Dissoconium aciculare CBS 342.82</name>
    <dbReference type="NCBI Taxonomy" id="1314786"/>
    <lineage>
        <taxon>Eukaryota</taxon>
        <taxon>Fungi</taxon>
        <taxon>Dikarya</taxon>
        <taxon>Ascomycota</taxon>
        <taxon>Pezizomycotina</taxon>
        <taxon>Dothideomycetes</taxon>
        <taxon>Dothideomycetidae</taxon>
        <taxon>Mycosphaerellales</taxon>
        <taxon>Dissoconiaceae</taxon>
        <taxon>Dissoconium</taxon>
    </lineage>
</organism>
<evidence type="ECO:0000313" key="1">
    <source>
        <dbReference type="Proteomes" id="UP000504637"/>
    </source>
</evidence>
<accession>A0A6J3MAI2</accession>
<proteinExistence type="predicted"/>
<dbReference type="Proteomes" id="UP000504637">
    <property type="component" value="Unplaced"/>
</dbReference>
<dbReference type="RefSeq" id="XP_033461904.1">
    <property type="nucleotide sequence ID" value="XM_033599158.1"/>
</dbReference>
<sequence length="220" mass="24811">MDGDGGGGEMGDGVIGVVSSLSHLLYCPARRAVALSTGPQDLIWVALLSHLPRLSSWTKCTAFGELARWGDPRLESVEYRSLSAYLCGFIGKVWIYPRFNYYSFSNLEDGKCGLSLSLFVSLPDHRSLSFSRTRVNDRTNPAQIDKDRPSPVFPSQLPTFWGRLFMPFSVSLCGYARMGMWMSAWARVSDRSVRALSSHTHRRHRRCRDALDSSSIYRFE</sequence>
<gene>
    <name evidence="2" type="ORF">K489DRAFT_143645</name>
</gene>
<name>A0A6J3MAI2_9PEZI</name>
<dbReference type="AlphaFoldDB" id="A0A6J3MAI2"/>
<reference evidence="2" key="3">
    <citation type="submission" date="2025-08" db="UniProtKB">
        <authorList>
            <consortium name="RefSeq"/>
        </authorList>
    </citation>
    <scope>IDENTIFICATION</scope>
    <source>
        <strain evidence="2">CBS 342.82</strain>
    </source>
</reference>
<reference evidence="2" key="2">
    <citation type="submission" date="2020-04" db="EMBL/GenBank/DDBJ databases">
        <authorList>
            <consortium name="NCBI Genome Project"/>
        </authorList>
    </citation>
    <scope>NUCLEOTIDE SEQUENCE</scope>
    <source>
        <strain evidence="2">CBS 342.82</strain>
    </source>
</reference>
<protein>
    <submittedName>
        <fullName evidence="2">Uncharacterized protein</fullName>
    </submittedName>
</protein>
<reference evidence="2" key="1">
    <citation type="submission" date="2020-01" db="EMBL/GenBank/DDBJ databases">
        <authorList>
            <consortium name="DOE Joint Genome Institute"/>
            <person name="Haridas S."/>
            <person name="Albert R."/>
            <person name="Binder M."/>
            <person name="Bloem J."/>
            <person name="Labutti K."/>
            <person name="Salamov A."/>
            <person name="Andreopoulos B."/>
            <person name="Baker S.E."/>
            <person name="Barry K."/>
            <person name="Bills G."/>
            <person name="Bluhm B.H."/>
            <person name="Cannon C."/>
            <person name="Castanera R."/>
            <person name="Culley D.E."/>
            <person name="Daum C."/>
            <person name="Ezra D."/>
            <person name="Gonzalez J.B."/>
            <person name="Henrissat B."/>
            <person name="Kuo A."/>
            <person name="Liang C."/>
            <person name="Lipzen A."/>
            <person name="Lutzoni F."/>
            <person name="Magnuson J."/>
            <person name="Mondo S."/>
            <person name="Nolan M."/>
            <person name="Ohm R."/>
            <person name="Pangilinan J."/>
            <person name="Park H.-J."/>
            <person name="Ramirez L."/>
            <person name="Alfaro M."/>
            <person name="Sun H."/>
            <person name="Tritt A."/>
            <person name="Yoshinaga Y."/>
            <person name="Zwiers L.-H."/>
            <person name="Turgeon B.G."/>
            <person name="Goodwin S.B."/>
            <person name="Spatafora J.W."/>
            <person name="Crous P.W."/>
            <person name="Grigoriev I.V."/>
        </authorList>
    </citation>
    <scope>NUCLEOTIDE SEQUENCE</scope>
    <source>
        <strain evidence="2">CBS 342.82</strain>
    </source>
</reference>